<comment type="caution">
    <text evidence="1">The sequence shown here is derived from an EMBL/GenBank/DDBJ whole genome shotgun (WGS) entry which is preliminary data.</text>
</comment>
<evidence type="ECO:0000313" key="2">
    <source>
        <dbReference type="Proteomes" id="UP000297422"/>
    </source>
</evidence>
<name>A0ABY2MWB5_9LEPT</name>
<keyword evidence="2" id="KW-1185">Reference proteome</keyword>
<sequence length="74" mass="8399">MLLSPLRPDVSVGVVFRKDSKDRFLGFRGSNVRSAMILLEGGFLSSQDRERDMRKVSLERKTSATRFLEAVPLK</sequence>
<proteinExistence type="predicted"/>
<evidence type="ECO:0000313" key="1">
    <source>
        <dbReference type="EMBL" id="TGM10260.1"/>
    </source>
</evidence>
<evidence type="ECO:0008006" key="3">
    <source>
        <dbReference type="Google" id="ProtNLM"/>
    </source>
</evidence>
<gene>
    <name evidence="1" type="ORF">EHQ90_19185</name>
</gene>
<dbReference type="EMBL" id="RQGT01000114">
    <property type="protein sequence ID" value="TGM10260.1"/>
    <property type="molecule type" value="Genomic_DNA"/>
</dbReference>
<accession>A0ABY2MWB5</accession>
<organism evidence="1 2">
    <name type="scientific">Leptospira stimsonii</name>
    <dbReference type="NCBI Taxonomy" id="2202203"/>
    <lineage>
        <taxon>Bacteria</taxon>
        <taxon>Pseudomonadati</taxon>
        <taxon>Spirochaetota</taxon>
        <taxon>Spirochaetia</taxon>
        <taxon>Leptospirales</taxon>
        <taxon>Leptospiraceae</taxon>
        <taxon>Leptospira</taxon>
    </lineage>
</organism>
<protein>
    <recommendedName>
        <fullName evidence="3">KH type-2 domain-containing protein</fullName>
    </recommendedName>
</protein>
<dbReference type="Proteomes" id="UP000297422">
    <property type="component" value="Unassembled WGS sequence"/>
</dbReference>
<reference evidence="2" key="1">
    <citation type="journal article" date="2019" name="PLoS Negl. Trop. Dis.">
        <title>Revisiting the worldwide diversity of Leptospira species in the environment.</title>
        <authorList>
            <person name="Vincent A.T."/>
            <person name="Schiettekatte O."/>
            <person name="Bourhy P."/>
            <person name="Veyrier F.J."/>
            <person name="Picardeau M."/>
        </authorList>
    </citation>
    <scope>NUCLEOTIDE SEQUENCE [LARGE SCALE GENOMIC DNA]</scope>
    <source>
        <strain evidence="2">201702407</strain>
    </source>
</reference>